<dbReference type="GO" id="GO:0007040">
    <property type="term" value="P:lysosome organization"/>
    <property type="evidence" value="ECO:0007669"/>
    <property type="project" value="TreeGrafter"/>
</dbReference>
<protein>
    <recommendedName>
        <fullName evidence="6">Battenin</fullName>
    </recommendedName>
</protein>
<dbReference type="PANTHER" id="PTHR10981:SF0">
    <property type="entry name" value="BATTENIN"/>
    <property type="match status" value="1"/>
</dbReference>
<feature type="transmembrane region" description="Helical" evidence="6">
    <location>
        <begin position="31"/>
        <end position="52"/>
    </location>
</feature>
<keyword evidence="6" id="KW-0458">Lysosome</keyword>
<keyword evidence="8" id="KW-1185">Reference proteome</keyword>
<accession>A0A834JCN1</accession>
<evidence type="ECO:0000256" key="2">
    <source>
        <dbReference type="ARBA" id="ARBA00022448"/>
    </source>
</evidence>
<keyword evidence="5 6" id="KW-0472">Membrane</keyword>
<dbReference type="PRINTS" id="PR01315">
    <property type="entry name" value="BATTENIN"/>
</dbReference>
<name>A0A834JCN1_VESGE</name>
<dbReference type="Proteomes" id="UP000617340">
    <property type="component" value="Unassembled WGS sequence"/>
</dbReference>
<dbReference type="GO" id="GO:0005765">
    <property type="term" value="C:lysosomal membrane"/>
    <property type="evidence" value="ECO:0007669"/>
    <property type="project" value="UniProtKB-SubCell"/>
</dbReference>
<organism evidence="7 8">
    <name type="scientific">Vespula germanica</name>
    <name type="common">German yellow jacket</name>
    <name type="synonym">Paravespula germanica</name>
    <dbReference type="NCBI Taxonomy" id="30212"/>
    <lineage>
        <taxon>Eukaryota</taxon>
        <taxon>Metazoa</taxon>
        <taxon>Ecdysozoa</taxon>
        <taxon>Arthropoda</taxon>
        <taxon>Hexapoda</taxon>
        <taxon>Insecta</taxon>
        <taxon>Pterygota</taxon>
        <taxon>Neoptera</taxon>
        <taxon>Endopterygota</taxon>
        <taxon>Hymenoptera</taxon>
        <taxon>Apocrita</taxon>
        <taxon>Aculeata</taxon>
        <taxon>Vespoidea</taxon>
        <taxon>Vespidae</taxon>
        <taxon>Vespinae</taxon>
        <taxon>Vespula</taxon>
    </lineage>
</organism>
<comment type="similarity">
    <text evidence="6">Belongs to the battenin family.</text>
</comment>
<dbReference type="InterPro" id="IPR003492">
    <property type="entry name" value="Battenin_disease_Cln3"/>
</dbReference>
<dbReference type="PANTHER" id="PTHR10981">
    <property type="entry name" value="BATTENIN"/>
    <property type="match status" value="1"/>
</dbReference>
<evidence type="ECO:0000256" key="5">
    <source>
        <dbReference type="ARBA" id="ARBA00023136"/>
    </source>
</evidence>
<dbReference type="EMBL" id="JACSDZ010000017">
    <property type="protein sequence ID" value="KAF7384717.1"/>
    <property type="molecule type" value="Genomic_DNA"/>
</dbReference>
<reference evidence="7" key="1">
    <citation type="journal article" date="2020" name="G3 (Bethesda)">
        <title>High-Quality Assemblies for Three Invasive Social Wasps from the &lt;i&gt;Vespula&lt;/i&gt; Genus.</title>
        <authorList>
            <person name="Harrop T.W.R."/>
            <person name="Guhlin J."/>
            <person name="McLaughlin G.M."/>
            <person name="Permina E."/>
            <person name="Stockwell P."/>
            <person name="Gilligan J."/>
            <person name="Le Lec M.F."/>
            <person name="Gruber M.A.M."/>
            <person name="Quinn O."/>
            <person name="Lovegrove M."/>
            <person name="Duncan E.J."/>
            <person name="Remnant E.J."/>
            <person name="Van Eeckhoven J."/>
            <person name="Graham B."/>
            <person name="Knapp R.A."/>
            <person name="Langford K.W."/>
            <person name="Kronenberg Z."/>
            <person name="Press M.O."/>
            <person name="Eacker S.M."/>
            <person name="Wilson-Rankin E.E."/>
            <person name="Purcell J."/>
            <person name="Lester P.J."/>
            <person name="Dearden P.K."/>
        </authorList>
    </citation>
    <scope>NUCLEOTIDE SEQUENCE</scope>
    <source>
        <strain evidence="7">Linc-1</strain>
    </source>
</reference>
<dbReference type="GO" id="GO:0051453">
    <property type="term" value="P:regulation of intracellular pH"/>
    <property type="evidence" value="ECO:0007669"/>
    <property type="project" value="TreeGrafter"/>
</dbReference>
<evidence type="ECO:0000256" key="4">
    <source>
        <dbReference type="ARBA" id="ARBA00022989"/>
    </source>
</evidence>
<evidence type="ECO:0000256" key="6">
    <source>
        <dbReference type="RuleBase" id="RU361113"/>
    </source>
</evidence>
<comment type="caution">
    <text evidence="7">The sequence shown here is derived from an EMBL/GenBank/DDBJ whole genome shotgun (WGS) entry which is preliminary data.</text>
</comment>
<evidence type="ECO:0000313" key="8">
    <source>
        <dbReference type="Proteomes" id="UP000617340"/>
    </source>
</evidence>
<gene>
    <name evidence="7" type="ORF">HZH68_014329</name>
</gene>
<keyword evidence="2" id="KW-0813">Transport</keyword>
<dbReference type="GO" id="GO:0012505">
    <property type="term" value="C:endomembrane system"/>
    <property type="evidence" value="ECO:0007669"/>
    <property type="project" value="UniProtKB-SubCell"/>
</dbReference>
<evidence type="ECO:0000313" key="7">
    <source>
        <dbReference type="EMBL" id="KAF7384717.1"/>
    </source>
</evidence>
<keyword evidence="4 6" id="KW-1133">Transmembrane helix</keyword>
<evidence type="ECO:0000256" key="3">
    <source>
        <dbReference type="ARBA" id="ARBA00022692"/>
    </source>
</evidence>
<comment type="caution">
    <text evidence="6">Lacks conserved residue(s) required for the propagation of feature annotation.</text>
</comment>
<evidence type="ECO:0000256" key="1">
    <source>
        <dbReference type="ARBA" id="ARBA00004127"/>
    </source>
</evidence>
<dbReference type="Pfam" id="PF02487">
    <property type="entry name" value="CLN3"/>
    <property type="match status" value="1"/>
</dbReference>
<feature type="transmembrane region" description="Helical" evidence="6">
    <location>
        <begin position="87"/>
        <end position="110"/>
    </location>
</feature>
<proteinExistence type="inferred from homology"/>
<keyword evidence="3 6" id="KW-0812">Transmembrane</keyword>
<sequence>MARGILQRIELNVTDEIDEERKLRRLKWRNLVAFWILGMCNNYGYIVMLSAAHDILESRFGTLNTTIASNGTNTNNERSCNGMSTGAILLADILPCLVIKIIAPFLPFFVQ</sequence>
<comment type="subcellular location">
    <subcellularLocation>
        <location evidence="1">Endomembrane system</location>
        <topology evidence="1">Multi-pass membrane protein</topology>
    </subcellularLocation>
    <subcellularLocation>
        <location evidence="6">Lysosome membrane</location>
        <topology evidence="6">Multi-pass membrane protein</topology>
    </subcellularLocation>
</comment>
<dbReference type="AlphaFoldDB" id="A0A834JCN1"/>